<name>A0A0F9TIA7_9ZZZZ</name>
<reference evidence="1" key="1">
    <citation type="journal article" date="2015" name="Nature">
        <title>Complex archaea that bridge the gap between prokaryotes and eukaryotes.</title>
        <authorList>
            <person name="Spang A."/>
            <person name="Saw J.H."/>
            <person name="Jorgensen S.L."/>
            <person name="Zaremba-Niedzwiedzka K."/>
            <person name="Martijn J."/>
            <person name="Lind A.E."/>
            <person name="van Eijk R."/>
            <person name="Schleper C."/>
            <person name="Guy L."/>
            <person name="Ettema T.J."/>
        </authorList>
    </citation>
    <scope>NUCLEOTIDE SEQUENCE</scope>
</reference>
<organism evidence="1">
    <name type="scientific">marine sediment metagenome</name>
    <dbReference type="NCBI Taxonomy" id="412755"/>
    <lineage>
        <taxon>unclassified sequences</taxon>
        <taxon>metagenomes</taxon>
        <taxon>ecological metagenomes</taxon>
    </lineage>
</organism>
<sequence length="60" mass="7141">MSNHVWIVEYGSGKSWKPDPNKYDESLHHPTRKIALDHKECNHCGHPNNLRVCKYVREER</sequence>
<evidence type="ECO:0000313" key="1">
    <source>
        <dbReference type="EMBL" id="KKN48706.1"/>
    </source>
</evidence>
<proteinExistence type="predicted"/>
<accession>A0A0F9TIA7</accession>
<comment type="caution">
    <text evidence="1">The sequence shown here is derived from an EMBL/GenBank/DDBJ whole genome shotgun (WGS) entry which is preliminary data.</text>
</comment>
<protein>
    <submittedName>
        <fullName evidence="1">Uncharacterized protein</fullName>
    </submittedName>
</protein>
<dbReference type="EMBL" id="LAZR01001208">
    <property type="protein sequence ID" value="KKN48706.1"/>
    <property type="molecule type" value="Genomic_DNA"/>
</dbReference>
<dbReference type="AlphaFoldDB" id="A0A0F9TIA7"/>
<gene>
    <name evidence="1" type="ORF">LCGC14_0650250</name>
</gene>